<name>A0A229R8Y2_AMYAL</name>
<evidence type="ECO:0000313" key="2">
    <source>
        <dbReference type="EMBL" id="OXM43045.1"/>
    </source>
</evidence>
<dbReference type="Proteomes" id="UP000215563">
    <property type="component" value="Unassembled WGS sequence"/>
</dbReference>
<sequence length="296" mass="31416">MRTMMRAALIALSAATLTLGPPAAASAQPGSVTVPSTTAAYTVSPGSSVNVNARVVVLPGMTVSLSITLGNYSATPSQARVRFRAKCITKDIDFLTVWSDPQIVTVPGDPANPPKGGKDLKTVTVSITLPATCAPQPDQGSITHDGDFAAEMGPAVGPATGLKQSLYWIGKPFTKTNYKDNLILQTHGQPAESAAHHTLPQKFEAKFNKAGIPTIHDPIYLRWWCSRPGVPGNHPSKAAEYNALWDTFFTQKPNPTAAEVLAYRTSIQGRYTYTCPPKTTTGSFSGPAPQMMMSGS</sequence>
<proteinExistence type="predicted"/>
<reference evidence="2 3" key="1">
    <citation type="submission" date="2017-07" db="EMBL/GenBank/DDBJ databases">
        <title>Amycolatopsis alba DSM 44262 Genome sequencing and assembly.</title>
        <authorList>
            <person name="Kaur N."/>
            <person name="Mayilraj S."/>
        </authorList>
    </citation>
    <scope>NUCLEOTIDE SEQUENCE [LARGE SCALE GENOMIC DNA]</scope>
    <source>
        <strain evidence="2 3">DSM 44262</strain>
    </source>
</reference>
<feature type="signal peptide" evidence="1">
    <location>
        <begin position="1"/>
        <end position="27"/>
    </location>
</feature>
<accession>A0A229R8Y2</accession>
<evidence type="ECO:0000256" key="1">
    <source>
        <dbReference type="SAM" id="SignalP"/>
    </source>
</evidence>
<keyword evidence="1" id="KW-0732">Signal</keyword>
<dbReference type="AlphaFoldDB" id="A0A229R8Y2"/>
<organism evidence="2 3">
    <name type="scientific">Amycolatopsis alba DSM 44262</name>
    <dbReference type="NCBI Taxonomy" id="1125972"/>
    <lineage>
        <taxon>Bacteria</taxon>
        <taxon>Bacillati</taxon>
        <taxon>Actinomycetota</taxon>
        <taxon>Actinomycetes</taxon>
        <taxon>Pseudonocardiales</taxon>
        <taxon>Pseudonocardiaceae</taxon>
        <taxon>Amycolatopsis</taxon>
    </lineage>
</organism>
<dbReference type="EMBL" id="NMQU01000161">
    <property type="protein sequence ID" value="OXM43045.1"/>
    <property type="molecule type" value="Genomic_DNA"/>
</dbReference>
<protein>
    <submittedName>
        <fullName evidence="2">Uncharacterized protein</fullName>
    </submittedName>
</protein>
<feature type="chain" id="PRO_5011314135" evidence="1">
    <location>
        <begin position="28"/>
        <end position="296"/>
    </location>
</feature>
<evidence type="ECO:0000313" key="3">
    <source>
        <dbReference type="Proteomes" id="UP000215563"/>
    </source>
</evidence>
<gene>
    <name evidence="2" type="ORF">CFP75_40085</name>
</gene>
<comment type="caution">
    <text evidence="2">The sequence shown here is derived from an EMBL/GenBank/DDBJ whole genome shotgun (WGS) entry which is preliminary data.</text>
</comment>
<keyword evidence="3" id="KW-1185">Reference proteome</keyword>